<dbReference type="Pfam" id="PF00994">
    <property type="entry name" value="MoCF_biosynth"/>
    <property type="match status" value="2"/>
</dbReference>
<dbReference type="GO" id="GO:0006777">
    <property type="term" value="P:Mo-molybdopterin cofactor biosynthetic process"/>
    <property type="evidence" value="ECO:0007669"/>
    <property type="project" value="UniProtKB-UniRule"/>
</dbReference>
<dbReference type="NCBIfam" id="NF045515">
    <property type="entry name" value="Glp_gephyrin"/>
    <property type="match status" value="1"/>
</dbReference>
<keyword evidence="17" id="KW-1185">Reference proteome</keyword>
<proteinExistence type="inferred from homology"/>
<dbReference type="SMART" id="SM00852">
    <property type="entry name" value="MoCF_biosynth"/>
    <property type="match status" value="2"/>
</dbReference>
<dbReference type="FunFam" id="2.170.190.11:FF:000001">
    <property type="entry name" value="Molybdopterin molybdenumtransferase"/>
    <property type="match status" value="1"/>
</dbReference>
<dbReference type="EMBL" id="JAWZYT010003783">
    <property type="protein sequence ID" value="KAK4296731.1"/>
    <property type="molecule type" value="Genomic_DNA"/>
</dbReference>
<dbReference type="CDD" id="cd00886">
    <property type="entry name" value="MogA_MoaB"/>
    <property type="match status" value="1"/>
</dbReference>
<dbReference type="InterPro" id="IPR005111">
    <property type="entry name" value="MoeA_C_domain_IV"/>
</dbReference>
<evidence type="ECO:0000256" key="3">
    <source>
        <dbReference type="ARBA" id="ARBA00007589"/>
    </source>
</evidence>
<evidence type="ECO:0000313" key="16">
    <source>
        <dbReference type="EMBL" id="KAK4296731.1"/>
    </source>
</evidence>
<keyword evidence="10 13" id="KW-0460">Magnesium</keyword>
<gene>
    <name evidence="16" type="ORF">Pmani_030809</name>
</gene>
<comment type="similarity">
    <text evidence="3">In the N-terminal section; belongs to the MoaB/Mog family.</text>
</comment>
<comment type="catalytic activity">
    <reaction evidence="13">
        <text>adenylyl-molybdopterin + molybdate = Mo-molybdopterin + AMP + H(+)</text>
        <dbReference type="Rhea" id="RHEA:35047"/>
        <dbReference type="ChEBI" id="CHEBI:15378"/>
        <dbReference type="ChEBI" id="CHEBI:36264"/>
        <dbReference type="ChEBI" id="CHEBI:62727"/>
        <dbReference type="ChEBI" id="CHEBI:71302"/>
        <dbReference type="ChEBI" id="CHEBI:456215"/>
    </reaction>
</comment>
<dbReference type="InterPro" id="IPR001453">
    <property type="entry name" value="MoaB/Mog_dom"/>
</dbReference>
<dbReference type="PROSITE" id="PS01079">
    <property type="entry name" value="MOCF_BIOSYNTHESIS_2"/>
    <property type="match status" value="1"/>
</dbReference>
<evidence type="ECO:0000313" key="17">
    <source>
        <dbReference type="Proteomes" id="UP001292094"/>
    </source>
</evidence>
<dbReference type="PANTHER" id="PTHR10192">
    <property type="entry name" value="MOLYBDOPTERIN BIOSYNTHESIS PROTEIN"/>
    <property type="match status" value="1"/>
</dbReference>
<feature type="domain" description="MoaB/Mog" evidence="15">
    <location>
        <begin position="440"/>
        <end position="583"/>
    </location>
</feature>
<comment type="caution">
    <text evidence="16">The sequence shown here is derived from an EMBL/GenBank/DDBJ whole genome shotgun (WGS) entry which is preliminary data.</text>
</comment>
<dbReference type="SUPFAM" id="SSF63882">
    <property type="entry name" value="MoeA N-terminal region -like"/>
    <property type="match status" value="1"/>
</dbReference>
<dbReference type="GO" id="GO:0005829">
    <property type="term" value="C:cytosol"/>
    <property type="evidence" value="ECO:0007669"/>
    <property type="project" value="TreeGrafter"/>
</dbReference>
<dbReference type="Gene3D" id="2.170.190.11">
    <property type="entry name" value="Molybdopterin biosynthesis moea protein, domain 3"/>
    <property type="match status" value="1"/>
</dbReference>
<organism evidence="16 17">
    <name type="scientific">Petrolisthes manimaculis</name>
    <dbReference type="NCBI Taxonomy" id="1843537"/>
    <lineage>
        <taxon>Eukaryota</taxon>
        <taxon>Metazoa</taxon>
        <taxon>Ecdysozoa</taxon>
        <taxon>Arthropoda</taxon>
        <taxon>Crustacea</taxon>
        <taxon>Multicrustacea</taxon>
        <taxon>Malacostraca</taxon>
        <taxon>Eumalacostraca</taxon>
        <taxon>Eucarida</taxon>
        <taxon>Decapoda</taxon>
        <taxon>Pleocyemata</taxon>
        <taxon>Anomura</taxon>
        <taxon>Galatheoidea</taxon>
        <taxon>Porcellanidae</taxon>
        <taxon>Petrolisthes</taxon>
    </lineage>
</organism>
<dbReference type="SUPFAM" id="SSF53218">
    <property type="entry name" value="Molybdenum cofactor biosynthesis proteins"/>
    <property type="match status" value="2"/>
</dbReference>
<dbReference type="InterPro" id="IPR008284">
    <property type="entry name" value="MoCF_biosynth_CS"/>
</dbReference>
<evidence type="ECO:0000256" key="6">
    <source>
        <dbReference type="ARBA" id="ARBA00022679"/>
    </source>
</evidence>
<dbReference type="CDD" id="cd00887">
    <property type="entry name" value="MoeA"/>
    <property type="match status" value="1"/>
</dbReference>
<reference evidence="16" key="1">
    <citation type="submission" date="2023-11" db="EMBL/GenBank/DDBJ databases">
        <title>Genome assemblies of two species of porcelain crab, Petrolisthes cinctipes and Petrolisthes manimaculis (Anomura: Porcellanidae).</title>
        <authorList>
            <person name="Angst P."/>
        </authorList>
    </citation>
    <scope>NUCLEOTIDE SEQUENCE</scope>
    <source>
        <strain evidence="16">PB745_02</strain>
        <tissue evidence="16">Gill</tissue>
    </source>
</reference>
<dbReference type="InterPro" id="IPR038987">
    <property type="entry name" value="MoeA-like"/>
</dbReference>
<keyword evidence="9" id="KW-0067">ATP-binding</keyword>
<dbReference type="AlphaFoldDB" id="A0AAE1NWV9"/>
<dbReference type="Pfam" id="PF03453">
    <property type="entry name" value="MoeA_N"/>
    <property type="match status" value="1"/>
</dbReference>
<dbReference type="InterPro" id="IPR036135">
    <property type="entry name" value="MoeA_linker/N_sf"/>
</dbReference>
<sequence length="673" mass="72644">MDIISVGVLTVSDRCSRGEAQDTSGANLREIVVASGVIEGEVKKYECVPDDLMVIKETLIRWCDEENLQLILTTGGTGFSPRDLTPEAVKEVIEREAPGLAICMITQSLKVTPLAMLSRPVCGIRGKSLIITLPGSQKGSEECLRFVAQSIHHAVDLINGREKHAEETHSTLQAEGVKSDSFKHHHSHHHHHGHSHSHPHHHGHGHPHHHGHSHPHHHAPQHHHALHHCQHHSGNHGNHQESKADVSKVSRRPRKSTHPMISVSQAIEIVLKEAEKMGTKTVPLYSALGYVLVEDIFAKDPLPPFPASIKDGYAVIASDGAGVRTVADDSTAGSSPQKSEMTSGTCVRVNTGAPIPPGADAVVQVEDTELIKEADDGCTELEIKILKEPVMGQDIRPLGCDIISGQRVLESGTLLGPTEMGLLATIGVTEVLVIDKPTVAILSTGNELQTPGEPLKAGHIRDSNKTTLVALVQQAGYQVFDVGIAKDDTSSLLTALNSAFSRADVLVTSGGVSMGERDILRPVLTSDFSATVHFAQVFMKPGKPTTFATCEYEGRKKLILGLPGNPVSATVTATLYVVPLCRKMSGRKICENTSMKVKLSERLYLDPRPEYHRVFLVWDPVSQLPFAYSTGNQISSRLLSMASAQALLKLPPATPEVKSLPEGTVVDALVLAM</sequence>
<dbReference type="GO" id="GO:0061599">
    <property type="term" value="F:molybdopterin molybdotransferase activity"/>
    <property type="evidence" value="ECO:0007669"/>
    <property type="project" value="UniProtKB-UniRule"/>
</dbReference>
<dbReference type="SUPFAM" id="SSF63867">
    <property type="entry name" value="MoeA C-terminal domain-like"/>
    <property type="match status" value="1"/>
</dbReference>
<evidence type="ECO:0000256" key="5">
    <source>
        <dbReference type="ARBA" id="ARBA00022505"/>
    </source>
</evidence>
<comment type="catalytic activity">
    <reaction evidence="13">
        <text>molybdopterin + ATP + H(+) = adenylyl-molybdopterin + diphosphate</text>
        <dbReference type="Rhea" id="RHEA:31331"/>
        <dbReference type="ChEBI" id="CHEBI:15378"/>
        <dbReference type="ChEBI" id="CHEBI:30616"/>
        <dbReference type="ChEBI" id="CHEBI:33019"/>
        <dbReference type="ChEBI" id="CHEBI:58698"/>
        <dbReference type="ChEBI" id="CHEBI:62727"/>
    </reaction>
</comment>
<evidence type="ECO:0000256" key="13">
    <source>
        <dbReference type="RuleBase" id="RU365090"/>
    </source>
</evidence>
<dbReference type="Proteomes" id="UP001292094">
    <property type="component" value="Unassembled WGS sequence"/>
</dbReference>
<name>A0AAE1NWV9_9EUCA</name>
<dbReference type="PANTHER" id="PTHR10192:SF5">
    <property type="entry name" value="GEPHYRIN"/>
    <property type="match status" value="1"/>
</dbReference>
<evidence type="ECO:0000256" key="10">
    <source>
        <dbReference type="ARBA" id="ARBA00022842"/>
    </source>
</evidence>
<dbReference type="InterPro" id="IPR005110">
    <property type="entry name" value="MoeA_linker/N"/>
</dbReference>
<comment type="similarity">
    <text evidence="13">Belongs to the MoeA family.</text>
</comment>
<feature type="domain" description="MoaB/Mog" evidence="15">
    <location>
        <begin position="7"/>
        <end position="154"/>
    </location>
</feature>
<dbReference type="InterPro" id="IPR036425">
    <property type="entry name" value="MoaB/Mog-like_dom_sf"/>
</dbReference>
<comment type="similarity">
    <text evidence="4">In the C-terminal section; belongs to the MoeA family.</text>
</comment>
<evidence type="ECO:0000256" key="2">
    <source>
        <dbReference type="ARBA" id="ARBA00005046"/>
    </source>
</evidence>
<dbReference type="Gene3D" id="3.40.980.10">
    <property type="entry name" value="MoaB/Mog-like domain"/>
    <property type="match status" value="2"/>
</dbReference>
<evidence type="ECO:0000256" key="1">
    <source>
        <dbReference type="ARBA" id="ARBA00001946"/>
    </source>
</evidence>
<comment type="pathway">
    <text evidence="2 13">Cofactor biosynthesis; molybdopterin biosynthesis.</text>
</comment>
<dbReference type="InterPro" id="IPR036688">
    <property type="entry name" value="MoeA_C_domain_IV_sf"/>
</dbReference>
<keyword evidence="7 13" id="KW-0479">Metal-binding</keyword>
<dbReference type="GO" id="GO:0099634">
    <property type="term" value="C:postsynaptic specialization membrane"/>
    <property type="evidence" value="ECO:0007669"/>
    <property type="project" value="GOC"/>
</dbReference>
<evidence type="ECO:0000256" key="12">
    <source>
        <dbReference type="ARBA" id="ARBA00023268"/>
    </source>
</evidence>
<protein>
    <recommendedName>
        <fullName evidence="15">MoaB/Mog domain-containing protein</fullName>
    </recommendedName>
</protein>
<evidence type="ECO:0000256" key="11">
    <source>
        <dbReference type="ARBA" id="ARBA00023150"/>
    </source>
</evidence>
<dbReference type="FunFam" id="3.40.980.10:FF:000001">
    <property type="entry name" value="Molybdopterin molybdenumtransferase"/>
    <property type="match status" value="1"/>
</dbReference>
<keyword evidence="8" id="KW-0547">Nucleotide-binding</keyword>
<dbReference type="GO" id="GO:0030425">
    <property type="term" value="C:dendrite"/>
    <property type="evidence" value="ECO:0007669"/>
    <property type="project" value="TreeGrafter"/>
</dbReference>
<dbReference type="GO" id="GO:0098970">
    <property type="term" value="P:postsynaptic neurotransmitter receptor diffusion trapping"/>
    <property type="evidence" value="ECO:0007669"/>
    <property type="project" value="TreeGrafter"/>
</dbReference>
<evidence type="ECO:0000256" key="9">
    <source>
        <dbReference type="ARBA" id="ARBA00022840"/>
    </source>
</evidence>
<keyword evidence="6 13" id="KW-0808">Transferase</keyword>
<dbReference type="NCBIfam" id="TIGR00177">
    <property type="entry name" value="molyb_syn"/>
    <property type="match status" value="2"/>
</dbReference>
<dbReference type="Pfam" id="PF03454">
    <property type="entry name" value="MoeA_C"/>
    <property type="match status" value="1"/>
</dbReference>
<comment type="function">
    <text evidence="13">Catalyzes two steps in the biosynthesis of the molybdenum cofactor. In the first step, molybdopterin is adenylated. Subsequently, molybdate is inserted into adenylated molybdopterin and AMP is released.</text>
</comment>
<dbReference type="Gene3D" id="2.40.340.10">
    <property type="entry name" value="MoeA, C-terminal, domain IV"/>
    <property type="match status" value="1"/>
</dbReference>
<evidence type="ECO:0000256" key="14">
    <source>
        <dbReference type="SAM" id="MobiDB-lite"/>
    </source>
</evidence>
<accession>A0AAE1NWV9</accession>
<dbReference type="GO" id="GO:0061598">
    <property type="term" value="F:molybdopterin adenylyltransferase activity"/>
    <property type="evidence" value="ECO:0007669"/>
    <property type="project" value="UniProtKB-UniRule"/>
</dbReference>
<keyword evidence="11 13" id="KW-0501">Molybdenum cofactor biosynthesis</keyword>
<evidence type="ECO:0000256" key="8">
    <source>
        <dbReference type="ARBA" id="ARBA00022741"/>
    </source>
</evidence>
<dbReference type="GO" id="GO:0007529">
    <property type="term" value="P:establishment of synaptic specificity at neuromuscular junction"/>
    <property type="evidence" value="ECO:0007669"/>
    <property type="project" value="TreeGrafter"/>
</dbReference>
<evidence type="ECO:0000256" key="4">
    <source>
        <dbReference type="ARBA" id="ARBA00008339"/>
    </source>
</evidence>
<feature type="compositionally biased region" description="Basic and acidic residues" evidence="14">
    <location>
        <begin position="238"/>
        <end position="248"/>
    </location>
</feature>
<feature type="compositionally biased region" description="Basic residues" evidence="14">
    <location>
        <begin position="183"/>
        <end position="234"/>
    </location>
</feature>
<evidence type="ECO:0000259" key="15">
    <source>
        <dbReference type="SMART" id="SM00852"/>
    </source>
</evidence>
<feature type="region of interest" description="Disordered" evidence="14">
    <location>
        <begin position="163"/>
        <end position="260"/>
    </location>
</feature>
<keyword evidence="12" id="KW-0511">Multifunctional enzyme</keyword>
<comment type="cofactor">
    <cofactor evidence="1 13">
        <name>Mg(2+)</name>
        <dbReference type="ChEBI" id="CHEBI:18420"/>
    </cofactor>
</comment>
<evidence type="ECO:0000256" key="7">
    <source>
        <dbReference type="ARBA" id="ARBA00022723"/>
    </source>
</evidence>
<dbReference type="FunFam" id="3.40.980.10:FF:000002">
    <property type="entry name" value="Molybdopterin molybdenumtransferase"/>
    <property type="match status" value="1"/>
</dbReference>
<dbReference type="GO" id="GO:0005524">
    <property type="term" value="F:ATP binding"/>
    <property type="evidence" value="ECO:0007669"/>
    <property type="project" value="UniProtKB-UniRule"/>
</dbReference>
<dbReference type="GO" id="GO:0097112">
    <property type="term" value="P:gamma-aminobutyric acid receptor clustering"/>
    <property type="evidence" value="ECO:0007669"/>
    <property type="project" value="TreeGrafter"/>
</dbReference>
<dbReference type="Gene3D" id="3.90.105.10">
    <property type="entry name" value="Molybdopterin biosynthesis moea protein, domain 2"/>
    <property type="match status" value="1"/>
</dbReference>
<dbReference type="PROSITE" id="PS01078">
    <property type="entry name" value="MOCF_BIOSYNTHESIS_1"/>
    <property type="match status" value="1"/>
</dbReference>
<dbReference type="GO" id="GO:0072579">
    <property type="term" value="P:glycine receptor clustering"/>
    <property type="evidence" value="ECO:0007669"/>
    <property type="project" value="TreeGrafter"/>
</dbReference>
<keyword evidence="5 13" id="KW-0500">Molybdenum</keyword>
<dbReference type="GO" id="GO:0046872">
    <property type="term" value="F:metal ion binding"/>
    <property type="evidence" value="ECO:0007669"/>
    <property type="project" value="UniProtKB-UniRule"/>
</dbReference>